<dbReference type="PANTHER" id="PTHR31973:SF187">
    <property type="entry name" value="MUTATOR TRANSPOSASE MUDRA PROTEIN"/>
    <property type="match status" value="1"/>
</dbReference>
<protein>
    <submittedName>
        <fullName evidence="1">Uncharacterized protein</fullName>
    </submittedName>
</protein>
<organism evidence="1 2">
    <name type="scientific">Prunus dulcis</name>
    <name type="common">Almond</name>
    <name type="synonym">Amygdalus dulcis</name>
    <dbReference type="NCBI Taxonomy" id="3755"/>
    <lineage>
        <taxon>Eukaryota</taxon>
        <taxon>Viridiplantae</taxon>
        <taxon>Streptophyta</taxon>
        <taxon>Embryophyta</taxon>
        <taxon>Tracheophyta</taxon>
        <taxon>Spermatophyta</taxon>
        <taxon>Magnoliopsida</taxon>
        <taxon>eudicotyledons</taxon>
        <taxon>Gunneridae</taxon>
        <taxon>Pentapetalae</taxon>
        <taxon>rosids</taxon>
        <taxon>fabids</taxon>
        <taxon>Rosales</taxon>
        <taxon>Rosaceae</taxon>
        <taxon>Amygdaloideae</taxon>
        <taxon>Amygdaleae</taxon>
        <taxon>Prunus</taxon>
    </lineage>
</organism>
<accession>A0AAD4VQD2</accession>
<comment type="caution">
    <text evidence="1">The sequence shown here is derived from an EMBL/GenBank/DDBJ whole genome shotgun (WGS) entry which is preliminary data.</text>
</comment>
<reference evidence="1 2" key="1">
    <citation type="journal article" date="2022" name="G3 (Bethesda)">
        <title>Whole-genome sequence and methylome profiling of the almond [Prunus dulcis (Mill.) D.A. Webb] cultivar 'Nonpareil'.</title>
        <authorList>
            <person name="D'Amico-Willman K.M."/>
            <person name="Ouma W.Z."/>
            <person name="Meulia T."/>
            <person name="Sideli G.M."/>
            <person name="Gradziel T.M."/>
            <person name="Fresnedo-Ramirez J."/>
        </authorList>
    </citation>
    <scope>NUCLEOTIDE SEQUENCE [LARGE SCALE GENOMIC DNA]</scope>
    <source>
        <strain evidence="1">Clone GOH B32 T37-40</strain>
    </source>
</reference>
<dbReference type="PANTHER" id="PTHR31973">
    <property type="entry name" value="POLYPROTEIN, PUTATIVE-RELATED"/>
    <property type="match status" value="1"/>
</dbReference>
<evidence type="ECO:0000313" key="2">
    <source>
        <dbReference type="Proteomes" id="UP001054821"/>
    </source>
</evidence>
<proteinExistence type="predicted"/>
<gene>
    <name evidence="1" type="ORF">L3X38_027916</name>
</gene>
<dbReference type="Proteomes" id="UP001054821">
    <property type="component" value="Chromosome 5"/>
</dbReference>
<name>A0AAD4VQD2_PRUDU</name>
<keyword evidence="2" id="KW-1185">Reference proteome</keyword>
<sequence>MEELKNLDMDAYAWLTKPGKPHRNWSRSHFSTHVKCHMLLNNMCESFNSFIFACRDKPILTMLEIVMCKLMRRIQGRMDKMKNLTKEICPKIFKKVDINKAKAGGCVTMWSGGGKFQVGSSGISQYIVDLDLRNCSCR</sequence>
<dbReference type="EMBL" id="JAJFAZ020000005">
    <property type="protein sequence ID" value="KAI5328519.1"/>
    <property type="molecule type" value="Genomic_DNA"/>
</dbReference>
<dbReference type="AlphaFoldDB" id="A0AAD4VQD2"/>
<evidence type="ECO:0000313" key="1">
    <source>
        <dbReference type="EMBL" id="KAI5328519.1"/>
    </source>
</evidence>